<reference evidence="1 2" key="1">
    <citation type="journal article" date="2010" name="DNA Res.">
        <title>Bacterial lifestyle in a deep-sea hydrothermal vent chimney revealed by the genome sequence of the thermophilic bacterium Deferribacter desulfuricans SSM1.</title>
        <authorList>
            <person name="Takaki Y."/>
            <person name="Shimamura S."/>
            <person name="Nakagawa S."/>
            <person name="Fukuhara Y."/>
            <person name="Horikawa H."/>
            <person name="Ankai A."/>
            <person name="Harada T."/>
            <person name="Hosoyama A."/>
            <person name="Oguchi A."/>
            <person name="Fukui S."/>
            <person name="Fujita N."/>
            <person name="Takami H."/>
            <person name="Takai K."/>
        </authorList>
    </citation>
    <scope>NUCLEOTIDE SEQUENCE [LARGE SCALE GENOMIC DNA]</scope>
    <source>
        <strain evidence="2">DSM 14783 / JCM 11476 / NBRC 101012 / SSM1</strain>
    </source>
</reference>
<name>D3P9S1_DEFDS</name>
<dbReference type="OrthoDB" id="9802872at2"/>
<dbReference type="RefSeq" id="WP_013008706.1">
    <property type="nucleotide sequence ID" value="NC_013939.1"/>
</dbReference>
<dbReference type="Proteomes" id="UP000001520">
    <property type="component" value="Chromosome"/>
</dbReference>
<accession>D3P9S1</accession>
<dbReference type="STRING" id="639282.DEFDS_2010"/>
<dbReference type="EMBL" id="AP011529">
    <property type="protein sequence ID" value="BAI81461.1"/>
    <property type="molecule type" value="Genomic_DNA"/>
</dbReference>
<keyword evidence="2" id="KW-1185">Reference proteome</keyword>
<dbReference type="HOGENOM" id="CLU_596802_0_0_0"/>
<organism evidence="1 2">
    <name type="scientific">Deferribacter desulfuricans (strain DSM 14783 / JCM 11476 / NBRC 101012 / SSM1)</name>
    <dbReference type="NCBI Taxonomy" id="639282"/>
    <lineage>
        <taxon>Bacteria</taxon>
        <taxon>Pseudomonadati</taxon>
        <taxon>Deferribacterota</taxon>
        <taxon>Deferribacteres</taxon>
        <taxon>Deferribacterales</taxon>
        <taxon>Deferribacteraceae</taxon>
        <taxon>Deferribacter</taxon>
    </lineage>
</organism>
<protein>
    <submittedName>
        <fullName evidence="1">Uncharacterized protein</fullName>
    </submittedName>
</protein>
<evidence type="ECO:0000313" key="2">
    <source>
        <dbReference type="Proteomes" id="UP000001520"/>
    </source>
</evidence>
<evidence type="ECO:0000313" key="1">
    <source>
        <dbReference type="EMBL" id="BAI81461.1"/>
    </source>
</evidence>
<proteinExistence type="predicted"/>
<dbReference type="AlphaFoldDB" id="D3P9S1"/>
<dbReference type="KEGG" id="ddf:DEFDS_2010"/>
<sequence length="458" mass="53658">MKKNIIVAVNSQLVKTVINNYFDNDNIIAINSIEELLPLEKVENAIFIAENSFLSEINPGFIITLSEFNKTNKNSVLLITSSNSLRDIYSLTIPNILVSTPDKIINYLPRLLYGEIDFTFCKSHNFLKNKLFEKTIKQKFLEVYSINIIDNILDMNNYFYELVNMLEIAFNIKKIIIEFTTDNGTFIFTTINKNFLEQFVSDIQGKKIFYTEQTHNIEENEAHYKIHISINGIQKGCMHIIYNEYETDQTFIELNTTLLNILRKFYFYLSTTLYRETFKNKCIDVDKIKIIMDNIFKEPTPELIKIINYKTNTSSFAVNNDLYIISSHTSFYNHSLLTFYTYHLANQNIDFNDIALKLNVFIHKNLLKFLPIPISLIKIEKNTLSFCATNDMPLIDYNNKDLIFCKNPYFGMYKNLDIDVKLLNIDKSSKYIHLPDYILISEGERKDLISRVLYDNKL</sequence>
<gene>
    <name evidence="1" type="ordered locus">DEFDS_2010</name>
</gene>